<evidence type="ECO:0000259" key="2">
    <source>
        <dbReference type="Pfam" id="PF14321"/>
    </source>
</evidence>
<dbReference type="RefSeq" id="WP_138949888.1">
    <property type="nucleotide sequence ID" value="NZ_CP040749.1"/>
</dbReference>
<dbReference type="EMBL" id="CP040749">
    <property type="protein sequence ID" value="QCX39011.1"/>
    <property type="molecule type" value="Genomic_DNA"/>
</dbReference>
<evidence type="ECO:0000313" key="4">
    <source>
        <dbReference type="Proteomes" id="UP000306229"/>
    </source>
</evidence>
<gene>
    <name evidence="3" type="ORF">FF125_11395</name>
</gene>
<evidence type="ECO:0000313" key="3">
    <source>
        <dbReference type="EMBL" id="QCX39011.1"/>
    </source>
</evidence>
<dbReference type="Pfam" id="PF13620">
    <property type="entry name" value="CarboxypepD_reg"/>
    <property type="match status" value="1"/>
</dbReference>
<dbReference type="Proteomes" id="UP000306229">
    <property type="component" value="Chromosome"/>
</dbReference>
<dbReference type="OrthoDB" id="2111471at2"/>
<name>A0A5B7TUL3_9FLAO</name>
<accession>A0A5B7TUL3</accession>
<dbReference type="Gene3D" id="2.60.40.1120">
    <property type="entry name" value="Carboxypeptidase-like, regulatory domain"/>
    <property type="match status" value="1"/>
</dbReference>
<feature type="signal peptide" evidence="1">
    <location>
        <begin position="1"/>
        <end position="20"/>
    </location>
</feature>
<organism evidence="3 4">
    <name type="scientific">Aureibaculum algae</name>
    <dbReference type="NCBI Taxonomy" id="2584122"/>
    <lineage>
        <taxon>Bacteria</taxon>
        <taxon>Pseudomonadati</taxon>
        <taxon>Bacteroidota</taxon>
        <taxon>Flavobacteriia</taxon>
        <taxon>Flavobacteriales</taxon>
        <taxon>Flavobacteriaceae</taxon>
        <taxon>Aureibaculum</taxon>
    </lineage>
</organism>
<reference evidence="3 4" key="1">
    <citation type="submission" date="2019-05" db="EMBL/GenBank/DDBJ databases">
        <title>Algicella ahnfeltiae gen. nov., sp. nov., a novel marine bacterium of the family Flavobacteriaceae isolated from a red alga.</title>
        <authorList>
            <person name="Nedashkovskaya O.I."/>
            <person name="Kukhlevskiy A.D."/>
            <person name="Kim S.-G."/>
            <person name="Zhukova N.V."/>
            <person name="Mikhailov V.V."/>
        </authorList>
    </citation>
    <scope>NUCLEOTIDE SEQUENCE [LARGE SCALE GENOMIC DNA]</scope>
    <source>
        <strain evidence="3 4">10Alg115</strain>
    </source>
</reference>
<protein>
    <submittedName>
        <fullName evidence="3">DUF4382 domain-containing protein</fullName>
    </submittedName>
</protein>
<evidence type="ECO:0000256" key="1">
    <source>
        <dbReference type="SAM" id="SignalP"/>
    </source>
</evidence>
<keyword evidence="4" id="KW-1185">Reference proteome</keyword>
<dbReference type="Pfam" id="PF14321">
    <property type="entry name" value="DUF4382"/>
    <property type="match status" value="1"/>
</dbReference>
<dbReference type="AlphaFoldDB" id="A0A5B7TUL3"/>
<sequence>MILKKLSVIALSIFVFGVFQNCTKSDENNNTAKVQLKLVDAPGDYLEVNVEIVDIQYNSSEDEEGWVSFTPENGYPIQVDLTQLIAGNSLLLTDQVISSGMLKQIRLILSDNNTITYLDDDNEPVTTHLDTPSAQQSGLKLKINTELEPGFSYTFILDWDVQKSIVKAGNSGKFNLKPVIRVNTEVNSGSVMGIITGDVDGDEIDAVPLAGVNVGIYTLDNVYITGSLTNENGNFIIQGLDAGEYKISIEHYGFDPYNSSDTILVEVGTVLDLGTIELLETTS</sequence>
<dbReference type="SUPFAM" id="SSF49478">
    <property type="entry name" value="Cna protein B-type domain"/>
    <property type="match status" value="1"/>
</dbReference>
<feature type="chain" id="PRO_5022816252" evidence="1">
    <location>
        <begin position="21"/>
        <end position="283"/>
    </location>
</feature>
<feature type="domain" description="DUF4382" evidence="2">
    <location>
        <begin position="31"/>
        <end position="178"/>
    </location>
</feature>
<proteinExistence type="predicted"/>
<keyword evidence="1" id="KW-0732">Signal</keyword>
<dbReference type="KEGG" id="fbe:FF125_11395"/>
<dbReference type="InterPro" id="IPR025491">
    <property type="entry name" value="DUF4382"/>
</dbReference>